<feature type="transmembrane region" description="Helical" evidence="1">
    <location>
        <begin position="12"/>
        <end position="34"/>
    </location>
</feature>
<evidence type="ECO:0000313" key="2">
    <source>
        <dbReference type="EMBL" id="KAD5316870.1"/>
    </source>
</evidence>
<dbReference type="AlphaFoldDB" id="A0A5N6NRL5"/>
<sequence length="128" mass="13900">MWVPLESPGGASLFWGVCYMPVVYLLCLLLYSFLFPYKDLSSIVDLDHLTHFLSSPVQPRYGSLAVICPRRSSCLDRGLPSSSTVAHLLSAAACTSSSRSIYLGRDTPPAAAYTLPCQVPRSAVAYPL</sequence>
<comment type="caution">
    <text evidence="2">The sequence shown here is derived from an EMBL/GenBank/DDBJ whole genome shotgun (WGS) entry which is preliminary data.</text>
</comment>
<keyword evidence="1" id="KW-0812">Transmembrane</keyword>
<organism evidence="2 3">
    <name type="scientific">Mikania micrantha</name>
    <name type="common">bitter vine</name>
    <dbReference type="NCBI Taxonomy" id="192012"/>
    <lineage>
        <taxon>Eukaryota</taxon>
        <taxon>Viridiplantae</taxon>
        <taxon>Streptophyta</taxon>
        <taxon>Embryophyta</taxon>
        <taxon>Tracheophyta</taxon>
        <taxon>Spermatophyta</taxon>
        <taxon>Magnoliopsida</taxon>
        <taxon>eudicotyledons</taxon>
        <taxon>Gunneridae</taxon>
        <taxon>Pentapetalae</taxon>
        <taxon>asterids</taxon>
        <taxon>campanulids</taxon>
        <taxon>Asterales</taxon>
        <taxon>Asteraceae</taxon>
        <taxon>Asteroideae</taxon>
        <taxon>Heliantheae alliance</taxon>
        <taxon>Eupatorieae</taxon>
        <taxon>Mikania</taxon>
    </lineage>
</organism>
<dbReference type="EMBL" id="SZYD01000009">
    <property type="protein sequence ID" value="KAD5316870.1"/>
    <property type="molecule type" value="Genomic_DNA"/>
</dbReference>
<accession>A0A5N6NRL5</accession>
<gene>
    <name evidence="2" type="ORF">E3N88_16816</name>
</gene>
<dbReference type="Proteomes" id="UP000326396">
    <property type="component" value="Linkage Group LG17"/>
</dbReference>
<name>A0A5N6NRL5_9ASTR</name>
<keyword evidence="1" id="KW-1133">Transmembrane helix</keyword>
<protein>
    <submittedName>
        <fullName evidence="2">Uncharacterized protein</fullName>
    </submittedName>
</protein>
<keyword evidence="1" id="KW-0472">Membrane</keyword>
<evidence type="ECO:0000256" key="1">
    <source>
        <dbReference type="SAM" id="Phobius"/>
    </source>
</evidence>
<evidence type="ECO:0000313" key="3">
    <source>
        <dbReference type="Proteomes" id="UP000326396"/>
    </source>
</evidence>
<reference evidence="2 3" key="1">
    <citation type="submission" date="2019-05" db="EMBL/GenBank/DDBJ databases">
        <title>Mikania micrantha, genome provides insights into the molecular mechanism of rapid growth.</title>
        <authorList>
            <person name="Liu B."/>
        </authorList>
    </citation>
    <scope>NUCLEOTIDE SEQUENCE [LARGE SCALE GENOMIC DNA]</scope>
    <source>
        <strain evidence="2">NLD-2019</strain>
        <tissue evidence="2">Leaf</tissue>
    </source>
</reference>
<proteinExistence type="predicted"/>
<keyword evidence="3" id="KW-1185">Reference proteome</keyword>